<proteinExistence type="predicted"/>
<reference evidence="1 2" key="1">
    <citation type="submission" date="2019-01" db="EMBL/GenBank/DDBJ databases">
        <title>Draft genome sequences of the type strains of six Macrococcus species.</title>
        <authorList>
            <person name="Mazhar S."/>
            <person name="Altermann E."/>
            <person name="Hill C."/>
            <person name="Mcauliffe O."/>
        </authorList>
    </citation>
    <scope>NUCLEOTIDE SEQUENCE [LARGE SCALE GENOMIC DNA]</scope>
    <source>
        <strain evidence="1 2">CCM4815</strain>
    </source>
</reference>
<comment type="caution">
    <text evidence="1">The sequence shown here is derived from an EMBL/GenBank/DDBJ whole genome shotgun (WGS) entry which is preliminary data.</text>
</comment>
<dbReference type="InterPro" id="IPR010461">
    <property type="entry name" value="ComK"/>
</dbReference>
<dbReference type="AlphaFoldDB" id="A0A4R6BSZ7"/>
<protein>
    <recommendedName>
        <fullName evidence="3">Competence protein ComK</fullName>
    </recommendedName>
</protein>
<organism evidence="1 2">
    <name type="scientific">Macrococcus lamae</name>
    <dbReference type="NCBI Taxonomy" id="198484"/>
    <lineage>
        <taxon>Bacteria</taxon>
        <taxon>Bacillati</taxon>
        <taxon>Bacillota</taxon>
        <taxon>Bacilli</taxon>
        <taxon>Bacillales</taxon>
        <taxon>Staphylococcaceae</taxon>
        <taxon>Macrococcus</taxon>
    </lineage>
</organism>
<name>A0A4R6BSZ7_9STAP</name>
<dbReference type="OrthoDB" id="2417337at2"/>
<accession>A0A4R6BSZ7</accession>
<dbReference type="Proteomes" id="UP000294802">
    <property type="component" value="Unassembled WGS sequence"/>
</dbReference>
<dbReference type="EMBL" id="SCWB01000014">
    <property type="protein sequence ID" value="TDM07484.1"/>
    <property type="molecule type" value="Genomic_DNA"/>
</dbReference>
<dbReference type="RefSeq" id="WP_133444275.1">
    <property type="nucleotide sequence ID" value="NZ_SCWB01000014.1"/>
</dbReference>
<dbReference type="GO" id="GO:0030420">
    <property type="term" value="P:establishment of competence for transformation"/>
    <property type="evidence" value="ECO:0007669"/>
    <property type="project" value="InterPro"/>
</dbReference>
<evidence type="ECO:0008006" key="3">
    <source>
        <dbReference type="Google" id="ProtNLM"/>
    </source>
</evidence>
<evidence type="ECO:0000313" key="1">
    <source>
        <dbReference type="EMBL" id="TDM07484.1"/>
    </source>
</evidence>
<gene>
    <name evidence="1" type="ORF">ERX29_08545</name>
</gene>
<sequence>MASFRYIIRETTMYIKPVSIDNKIYSEVKEYNKPTFIIKQKPLTLIEQSCHFYNTTYSARKETTRIVADICQKPPIVLKPETGTYFFPTHSDRIKEMHWFNLSMIKYYRRGKYNDTEIFFDDESMVVVPTSYHIINTQYLHAVKLEYCLRTKAIKNDKVKSQDIDFKQACTNIYEVLAMYALLERQV</sequence>
<keyword evidence="2" id="KW-1185">Reference proteome</keyword>
<evidence type="ECO:0000313" key="2">
    <source>
        <dbReference type="Proteomes" id="UP000294802"/>
    </source>
</evidence>
<dbReference type="Pfam" id="PF06338">
    <property type="entry name" value="ComK"/>
    <property type="match status" value="1"/>
</dbReference>